<dbReference type="EMBL" id="LLXH01000139">
    <property type="protein sequence ID" value="PKC72063.1"/>
    <property type="molecule type" value="Genomic_DNA"/>
</dbReference>
<evidence type="ECO:0000256" key="6">
    <source>
        <dbReference type="ARBA" id="ARBA00022840"/>
    </source>
</evidence>
<comment type="caution">
    <text evidence="11">The sequence shown here is derived from an EMBL/GenBank/DDBJ whole genome shotgun (WGS) entry which is preliminary data.</text>
</comment>
<evidence type="ECO:0000259" key="9">
    <source>
        <dbReference type="Pfam" id="PF01163"/>
    </source>
</evidence>
<reference evidence="11 14" key="1">
    <citation type="submission" date="2016-04" db="EMBL/GenBank/DDBJ databases">
        <title>Genome analyses suggest a sexual origin of heterokaryosis in a supposedly ancient asexual fungus.</title>
        <authorList>
            <person name="Ropars J."/>
            <person name="Sedzielewska K."/>
            <person name="Noel J."/>
            <person name="Charron P."/>
            <person name="Farinelli L."/>
            <person name="Marton T."/>
            <person name="Kruger M."/>
            <person name="Pelin A."/>
            <person name="Brachmann A."/>
            <person name="Corradi N."/>
        </authorList>
    </citation>
    <scope>NUCLEOTIDE SEQUENCE [LARGE SCALE GENOMIC DNA]</scope>
    <source>
        <strain evidence="11 14">A5</strain>
    </source>
</reference>
<dbReference type="VEuPathDB" id="FungiDB:RhiirFUN_008494"/>
<dbReference type="InterPro" id="IPR018934">
    <property type="entry name" value="RIO_dom"/>
</dbReference>
<dbReference type="Proteomes" id="UP000232688">
    <property type="component" value="Unassembled WGS sequence"/>
</dbReference>
<dbReference type="VEuPathDB" id="FungiDB:FUN_008129"/>
<evidence type="ECO:0000256" key="2">
    <source>
        <dbReference type="ARBA" id="ARBA00022527"/>
    </source>
</evidence>
<feature type="domain" description="RIO-type" evidence="9">
    <location>
        <begin position="9"/>
        <end position="75"/>
    </location>
</feature>
<dbReference type="Gene3D" id="1.10.510.10">
    <property type="entry name" value="Transferase(Phosphotransferase) domain 1"/>
    <property type="match status" value="1"/>
</dbReference>
<dbReference type="EMBL" id="LLXJ01001308">
    <property type="protein sequence ID" value="PKC02818.1"/>
    <property type="molecule type" value="Genomic_DNA"/>
</dbReference>
<dbReference type="PANTHER" id="PTHR45723">
    <property type="entry name" value="SERINE/THREONINE-PROTEIN KINASE RIO1"/>
    <property type="match status" value="1"/>
</dbReference>
<dbReference type="EC" id="2.7.11.1" evidence="1"/>
<organism evidence="11 14">
    <name type="scientific">Rhizophagus irregularis</name>
    <dbReference type="NCBI Taxonomy" id="588596"/>
    <lineage>
        <taxon>Eukaryota</taxon>
        <taxon>Fungi</taxon>
        <taxon>Fungi incertae sedis</taxon>
        <taxon>Mucoromycota</taxon>
        <taxon>Glomeromycotina</taxon>
        <taxon>Glomeromycetes</taxon>
        <taxon>Glomerales</taxon>
        <taxon>Glomeraceae</taxon>
        <taxon>Rhizophagus</taxon>
    </lineage>
</organism>
<dbReference type="AlphaFoldDB" id="A0A2I1F6Z3"/>
<dbReference type="Proteomes" id="UP000684084">
    <property type="component" value="Unassembled WGS sequence"/>
</dbReference>
<evidence type="ECO:0000313" key="14">
    <source>
        <dbReference type="Proteomes" id="UP000232722"/>
    </source>
</evidence>
<dbReference type="GO" id="GO:0005524">
    <property type="term" value="F:ATP binding"/>
    <property type="evidence" value="ECO:0007669"/>
    <property type="project" value="UniProtKB-KW"/>
</dbReference>
<accession>A0A2I1F6Z3</accession>
<evidence type="ECO:0000256" key="1">
    <source>
        <dbReference type="ARBA" id="ARBA00012513"/>
    </source>
</evidence>
<evidence type="ECO:0000256" key="5">
    <source>
        <dbReference type="ARBA" id="ARBA00022777"/>
    </source>
</evidence>
<keyword evidence="6" id="KW-0067">ATP-binding</keyword>
<dbReference type="EMBL" id="CAGKOT010000088">
    <property type="protein sequence ID" value="CAB5394324.1"/>
    <property type="molecule type" value="Genomic_DNA"/>
</dbReference>
<gene>
    <name evidence="10" type="ORF">CHRIB12_LOCUS23269</name>
    <name evidence="12" type="ORF">RhiirA1_493810</name>
    <name evidence="11" type="ORF">RhiirA5_453052</name>
</gene>
<evidence type="ECO:0000313" key="12">
    <source>
        <dbReference type="EMBL" id="PKC72063.1"/>
    </source>
</evidence>
<dbReference type="GO" id="GO:0004674">
    <property type="term" value="F:protein serine/threonine kinase activity"/>
    <property type="evidence" value="ECO:0007669"/>
    <property type="project" value="UniProtKB-KW"/>
</dbReference>
<dbReference type="OrthoDB" id="2323089at2759"/>
<comment type="catalytic activity">
    <reaction evidence="8">
        <text>L-seryl-[protein] + ATP = O-phospho-L-seryl-[protein] + ADP + H(+)</text>
        <dbReference type="Rhea" id="RHEA:17989"/>
        <dbReference type="Rhea" id="RHEA-COMP:9863"/>
        <dbReference type="Rhea" id="RHEA-COMP:11604"/>
        <dbReference type="ChEBI" id="CHEBI:15378"/>
        <dbReference type="ChEBI" id="CHEBI:29999"/>
        <dbReference type="ChEBI" id="CHEBI:30616"/>
        <dbReference type="ChEBI" id="CHEBI:83421"/>
        <dbReference type="ChEBI" id="CHEBI:456216"/>
        <dbReference type="EC" id="2.7.11.1"/>
    </reaction>
</comment>
<evidence type="ECO:0000256" key="8">
    <source>
        <dbReference type="ARBA" id="ARBA00048679"/>
    </source>
</evidence>
<evidence type="ECO:0000256" key="7">
    <source>
        <dbReference type="ARBA" id="ARBA00047899"/>
    </source>
</evidence>
<proteinExistence type="predicted"/>
<reference evidence="12 13" key="4">
    <citation type="submission" date="2017-10" db="EMBL/GenBank/DDBJ databases">
        <title>Genome analyses suggest a sexual origin of heterokaryosis in a supposedly ancient asexual fungus.</title>
        <authorList>
            <person name="Corradi N."/>
            <person name="Sedzielewska K."/>
            <person name="Noel J."/>
            <person name="Charron P."/>
            <person name="Farinelli L."/>
            <person name="Marton T."/>
            <person name="Kruger M."/>
            <person name="Pelin A."/>
            <person name="Brachmann A."/>
            <person name="Corradi N."/>
        </authorList>
    </citation>
    <scope>NUCLEOTIDE SEQUENCE [LARGE SCALE GENOMIC DNA]</scope>
    <source>
        <strain evidence="12 13">A1</strain>
    </source>
</reference>
<keyword evidence="5" id="KW-0418">Kinase</keyword>
<dbReference type="VEuPathDB" id="FungiDB:RhiirA1_493810"/>
<evidence type="ECO:0000256" key="3">
    <source>
        <dbReference type="ARBA" id="ARBA00022679"/>
    </source>
</evidence>
<evidence type="ECO:0000313" key="11">
    <source>
        <dbReference type="EMBL" id="PKC02818.1"/>
    </source>
</evidence>
<dbReference type="Proteomes" id="UP000232722">
    <property type="component" value="Unassembled WGS sequence"/>
</dbReference>
<dbReference type="Pfam" id="PF01163">
    <property type="entry name" value="RIO1"/>
    <property type="match status" value="1"/>
</dbReference>
<reference evidence="10" key="5">
    <citation type="submission" date="2020-05" db="EMBL/GenBank/DDBJ databases">
        <authorList>
            <person name="Rincon C."/>
            <person name="Sanders R I."/>
            <person name="Robbins C."/>
            <person name="Chaturvedi A."/>
        </authorList>
    </citation>
    <scope>NUCLEOTIDE SEQUENCE</scope>
    <source>
        <strain evidence="10">CHB12</strain>
    </source>
</reference>
<protein>
    <recommendedName>
        <fullName evidence="1">non-specific serine/threonine protein kinase</fullName>
        <ecNumber evidence="1">2.7.11.1</ecNumber>
    </recommendedName>
</protein>
<keyword evidence="2" id="KW-0723">Serine/threonine-protein kinase</keyword>
<name>A0A2I1F6Z3_9GLOM</name>
<comment type="catalytic activity">
    <reaction evidence="7">
        <text>L-threonyl-[protein] + ATP = O-phospho-L-threonyl-[protein] + ADP + H(+)</text>
        <dbReference type="Rhea" id="RHEA:46608"/>
        <dbReference type="Rhea" id="RHEA-COMP:11060"/>
        <dbReference type="Rhea" id="RHEA-COMP:11605"/>
        <dbReference type="ChEBI" id="CHEBI:15378"/>
        <dbReference type="ChEBI" id="CHEBI:30013"/>
        <dbReference type="ChEBI" id="CHEBI:30616"/>
        <dbReference type="ChEBI" id="CHEBI:61977"/>
        <dbReference type="ChEBI" id="CHEBI:456216"/>
        <dbReference type="EC" id="2.7.11.1"/>
    </reaction>
</comment>
<evidence type="ECO:0000313" key="10">
    <source>
        <dbReference type="EMBL" id="CAB5394324.1"/>
    </source>
</evidence>
<sequence length="75" mass="9192">MASWYSMSEPLVLRLHVLVMSFVRDKNGWAYPRLKDAIIHSDKYPELYYQLIKNMRIMYYKYRLVHTDLSEYNLL</sequence>
<evidence type="ECO:0000313" key="13">
    <source>
        <dbReference type="Proteomes" id="UP000232688"/>
    </source>
</evidence>
<reference evidence="11 14" key="2">
    <citation type="submission" date="2017-09" db="EMBL/GenBank/DDBJ databases">
        <title>Extensive intraspecific genome diversity in a model arbuscular mycorrhizal fungus.</title>
        <authorList>
            <person name="Chen E.C."/>
            <person name="Morin E."/>
            <person name="Beaudet D."/>
            <person name="Noel J."/>
            <person name="Ndikumana S."/>
            <person name="Charron P."/>
            <person name="St-Onge C."/>
            <person name="Giorgi J."/>
            <person name="Grigoriev I.V."/>
            <person name="Roux C."/>
            <person name="Martin F.M."/>
            <person name="Corradi N."/>
        </authorList>
    </citation>
    <scope>NUCLEOTIDE SEQUENCE [LARGE SCALE GENOMIC DNA]</scope>
    <source>
        <strain evidence="11 14">A5</strain>
    </source>
</reference>
<dbReference type="InterPro" id="IPR051272">
    <property type="entry name" value="RIO-type_Ser/Thr_kinase"/>
</dbReference>
<keyword evidence="3" id="KW-0808">Transferase</keyword>
<evidence type="ECO:0000256" key="4">
    <source>
        <dbReference type="ARBA" id="ARBA00022741"/>
    </source>
</evidence>
<reference evidence="12 13" key="3">
    <citation type="submission" date="2017-10" db="EMBL/GenBank/DDBJ databases">
        <title>Extensive intraspecific genome diversity in a model arbuscular mycorrhizal fungus.</title>
        <authorList>
            <person name="Chen E.C.H."/>
            <person name="Morin E."/>
            <person name="Baudet D."/>
            <person name="Noel J."/>
            <person name="Ndikumana S."/>
            <person name="Charron P."/>
            <person name="St-Onge C."/>
            <person name="Giorgi J."/>
            <person name="Grigoriev I.V."/>
            <person name="Roux C."/>
            <person name="Martin F.M."/>
            <person name="Corradi N."/>
        </authorList>
    </citation>
    <scope>NUCLEOTIDE SEQUENCE [LARGE SCALE GENOMIC DNA]</scope>
    <source>
        <strain evidence="12 13">A1</strain>
    </source>
</reference>
<keyword evidence="4" id="KW-0547">Nucleotide-binding</keyword>